<keyword evidence="5" id="KW-1185">Reference proteome</keyword>
<dbReference type="InterPro" id="IPR017930">
    <property type="entry name" value="Myb_dom"/>
</dbReference>
<name>A0A9P9R810_FUSSL</name>
<evidence type="ECO:0000259" key="3">
    <source>
        <dbReference type="PROSITE" id="PS51294"/>
    </source>
</evidence>
<feature type="domain" description="Myb-like" evidence="2">
    <location>
        <begin position="204"/>
        <end position="254"/>
    </location>
</feature>
<sequence>MYVSGPDKTDVCLSLAKAEVCYRKHVLPEQPPHRRSLGSIILSALNELIIEDAEKHPKKYAIAIDPCSPVASDKCGVQAQRLIQMPVPVDLSTAGFVGLTEALCCSQALRKQKVLKRRDGGDEITYNVIMMGSDCWFFRFDHKATEMPRSPRRWTPEEDRVLLDKVKQLFSDGAKNDTTISWATVANALPDRNNKDCRKRWSKITGAKKGSWSLSEDEQLLEGVQKYGRQWAMVAKGVETRSADQCAKRWQHCLDPSLDRSEWRSDQDARLVAAVRRYGTNWKDIKKFEFPKRSTTNLKNRHIALFRQRNKAPGACPGSTETLGPGIDWWSMEQGMIDDMSMDASEDGDDAEDDQTPDSYTSISTSSFDDILRGSSSSPSAADTMTTASPDPYQYLLDWAVPSHADLVQAATSYYPSLDGFLGSTYDHNAKIDSSLGRDANGGNFIPGFPTQTPSQFESIDVSQISDGIVSGEPSRQGASRECRAASNVSSGPQMTLTIDNPDPQTMTGILEVLAKANSKVTISMNRE</sequence>
<dbReference type="Gene3D" id="1.10.10.60">
    <property type="entry name" value="Homeodomain-like"/>
    <property type="match status" value="3"/>
</dbReference>
<dbReference type="GO" id="GO:0000978">
    <property type="term" value="F:RNA polymerase II cis-regulatory region sequence-specific DNA binding"/>
    <property type="evidence" value="ECO:0007669"/>
    <property type="project" value="TreeGrafter"/>
</dbReference>
<dbReference type="PROSITE" id="PS51294">
    <property type="entry name" value="HTH_MYB"/>
    <property type="match status" value="2"/>
</dbReference>
<dbReference type="GO" id="GO:0005634">
    <property type="term" value="C:nucleus"/>
    <property type="evidence" value="ECO:0007669"/>
    <property type="project" value="TreeGrafter"/>
</dbReference>
<evidence type="ECO:0000256" key="1">
    <source>
        <dbReference type="SAM" id="MobiDB-lite"/>
    </source>
</evidence>
<evidence type="ECO:0000313" key="4">
    <source>
        <dbReference type="EMBL" id="KAH7268510.1"/>
    </source>
</evidence>
<dbReference type="SUPFAM" id="SSF46689">
    <property type="entry name" value="Homeodomain-like"/>
    <property type="match status" value="2"/>
</dbReference>
<dbReference type="InterPro" id="IPR050560">
    <property type="entry name" value="MYB_TF"/>
</dbReference>
<dbReference type="AlphaFoldDB" id="A0A9P9R810"/>
<reference evidence="4" key="1">
    <citation type="journal article" date="2021" name="Nat. Commun.">
        <title>Genetic determinants of endophytism in the Arabidopsis root mycobiome.</title>
        <authorList>
            <person name="Mesny F."/>
            <person name="Miyauchi S."/>
            <person name="Thiergart T."/>
            <person name="Pickel B."/>
            <person name="Atanasova L."/>
            <person name="Karlsson M."/>
            <person name="Huettel B."/>
            <person name="Barry K.W."/>
            <person name="Haridas S."/>
            <person name="Chen C."/>
            <person name="Bauer D."/>
            <person name="Andreopoulos W."/>
            <person name="Pangilinan J."/>
            <person name="LaButti K."/>
            <person name="Riley R."/>
            <person name="Lipzen A."/>
            <person name="Clum A."/>
            <person name="Drula E."/>
            <person name="Henrissat B."/>
            <person name="Kohler A."/>
            <person name="Grigoriev I.V."/>
            <person name="Martin F.M."/>
            <person name="Hacquard S."/>
        </authorList>
    </citation>
    <scope>NUCLEOTIDE SEQUENCE</scope>
    <source>
        <strain evidence="4">FSSC 5 MPI-SDFR-AT-0091</strain>
    </source>
</reference>
<dbReference type="GO" id="GO:0000981">
    <property type="term" value="F:DNA-binding transcription factor activity, RNA polymerase II-specific"/>
    <property type="evidence" value="ECO:0007669"/>
    <property type="project" value="TreeGrafter"/>
</dbReference>
<dbReference type="PROSITE" id="PS50090">
    <property type="entry name" value="MYB_LIKE"/>
    <property type="match status" value="3"/>
</dbReference>
<protein>
    <submittedName>
        <fullName evidence="4">Uncharacterized protein</fullName>
    </submittedName>
</protein>
<accession>A0A9P9R810</accession>
<dbReference type="GO" id="GO:0045944">
    <property type="term" value="P:positive regulation of transcription by RNA polymerase II"/>
    <property type="evidence" value="ECO:0007669"/>
    <property type="project" value="TreeGrafter"/>
</dbReference>
<dbReference type="PANTHER" id="PTHR45614">
    <property type="entry name" value="MYB PROTEIN-RELATED"/>
    <property type="match status" value="1"/>
</dbReference>
<evidence type="ECO:0000259" key="2">
    <source>
        <dbReference type="PROSITE" id="PS50090"/>
    </source>
</evidence>
<gene>
    <name evidence="4" type="ORF">B0J15DRAFT_462516</name>
</gene>
<dbReference type="Pfam" id="PF13921">
    <property type="entry name" value="Myb_DNA-bind_6"/>
    <property type="match status" value="1"/>
</dbReference>
<feature type="compositionally biased region" description="Acidic residues" evidence="1">
    <location>
        <begin position="340"/>
        <end position="356"/>
    </location>
</feature>
<dbReference type="Pfam" id="PF00249">
    <property type="entry name" value="Myb_DNA-binding"/>
    <property type="match status" value="2"/>
</dbReference>
<comment type="caution">
    <text evidence="4">The sequence shown here is derived from an EMBL/GenBank/DDBJ whole genome shotgun (WGS) entry which is preliminary data.</text>
</comment>
<feature type="compositionally biased region" description="Polar residues" evidence="1">
    <location>
        <begin position="357"/>
        <end position="386"/>
    </location>
</feature>
<dbReference type="SMART" id="SM00717">
    <property type="entry name" value="SANT"/>
    <property type="match status" value="3"/>
</dbReference>
<dbReference type="InterPro" id="IPR009057">
    <property type="entry name" value="Homeodomain-like_sf"/>
</dbReference>
<dbReference type="PANTHER" id="PTHR45614:SF265">
    <property type="entry name" value="MYB-LIKE DOMAIN-CONTAINING PROTEIN-RELATED"/>
    <property type="match status" value="1"/>
</dbReference>
<dbReference type="EMBL" id="JAGTJS010000005">
    <property type="protein sequence ID" value="KAH7268510.1"/>
    <property type="molecule type" value="Genomic_DNA"/>
</dbReference>
<dbReference type="Proteomes" id="UP000736672">
    <property type="component" value="Unassembled WGS sequence"/>
</dbReference>
<evidence type="ECO:0000313" key="5">
    <source>
        <dbReference type="Proteomes" id="UP000736672"/>
    </source>
</evidence>
<dbReference type="GO" id="GO:0000278">
    <property type="term" value="P:mitotic cell cycle"/>
    <property type="evidence" value="ECO:0007669"/>
    <property type="project" value="TreeGrafter"/>
</dbReference>
<feature type="domain" description="HTH myb-type" evidence="3">
    <location>
        <begin position="152"/>
        <end position="203"/>
    </location>
</feature>
<dbReference type="InterPro" id="IPR001005">
    <property type="entry name" value="SANT/Myb"/>
</dbReference>
<feature type="region of interest" description="Disordered" evidence="1">
    <location>
        <begin position="340"/>
        <end position="386"/>
    </location>
</feature>
<proteinExistence type="predicted"/>
<dbReference type="OrthoDB" id="2143914at2759"/>
<feature type="domain" description="HTH myb-type" evidence="3">
    <location>
        <begin position="208"/>
        <end position="258"/>
    </location>
</feature>
<dbReference type="CDD" id="cd00167">
    <property type="entry name" value="SANT"/>
    <property type="match status" value="2"/>
</dbReference>
<feature type="domain" description="Myb-like" evidence="2">
    <location>
        <begin position="146"/>
        <end position="203"/>
    </location>
</feature>
<feature type="domain" description="Myb-like" evidence="2">
    <location>
        <begin position="255"/>
        <end position="306"/>
    </location>
</feature>
<organism evidence="4 5">
    <name type="scientific">Fusarium solani</name>
    <name type="common">Filamentous fungus</name>
    <dbReference type="NCBI Taxonomy" id="169388"/>
    <lineage>
        <taxon>Eukaryota</taxon>
        <taxon>Fungi</taxon>
        <taxon>Dikarya</taxon>
        <taxon>Ascomycota</taxon>
        <taxon>Pezizomycotina</taxon>
        <taxon>Sordariomycetes</taxon>
        <taxon>Hypocreomycetidae</taxon>
        <taxon>Hypocreales</taxon>
        <taxon>Nectriaceae</taxon>
        <taxon>Fusarium</taxon>
        <taxon>Fusarium solani species complex</taxon>
    </lineage>
</organism>